<name>A0A6B3VYW2_9BACI</name>
<evidence type="ECO:0000313" key="7">
    <source>
        <dbReference type="EMBL" id="NEY82438.1"/>
    </source>
</evidence>
<feature type="domain" description="FAD/NAD(P)-binding" evidence="5">
    <location>
        <begin position="3"/>
        <end position="106"/>
    </location>
</feature>
<evidence type="ECO:0000256" key="2">
    <source>
        <dbReference type="ARBA" id="ARBA00011738"/>
    </source>
</evidence>
<evidence type="ECO:0000313" key="8">
    <source>
        <dbReference type="Proteomes" id="UP000472971"/>
    </source>
</evidence>
<evidence type="ECO:0000313" key="9">
    <source>
        <dbReference type="Proteomes" id="UP000570010"/>
    </source>
</evidence>
<proteinExistence type="predicted"/>
<comment type="cofactor">
    <cofactor evidence="1">
        <name>FAD</name>
        <dbReference type="ChEBI" id="CHEBI:57692"/>
    </cofactor>
</comment>
<dbReference type="EMBL" id="JAAIWN010000034">
    <property type="protein sequence ID" value="NEY82438.1"/>
    <property type="molecule type" value="Genomic_DNA"/>
</dbReference>
<gene>
    <name evidence="7" type="ORF">G4D64_13210</name>
    <name evidence="6" type="ORF">H1Z61_08400</name>
</gene>
<dbReference type="Proteomes" id="UP000472971">
    <property type="component" value="Unassembled WGS sequence"/>
</dbReference>
<accession>A0A6B3VYW2</accession>
<evidence type="ECO:0000259" key="5">
    <source>
        <dbReference type="Pfam" id="PF07992"/>
    </source>
</evidence>
<reference evidence="6 9" key="2">
    <citation type="submission" date="2020-07" db="EMBL/GenBank/DDBJ databases">
        <authorList>
            <person name="Feng H."/>
        </authorList>
    </citation>
    <scope>NUCLEOTIDE SEQUENCE [LARGE SCALE GENOMIC DNA]</scope>
    <source>
        <strain evidence="6">S-12</strain>
        <strain evidence="9">s-12</strain>
    </source>
</reference>
<dbReference type="AlphaFoldDB" id="A0A6B3VYW2"/>
<evidence type="ECO:0000313" key="6">
    <source>
        <dbReference type="EMBL" id="MBA4537163.1"/>
    </source>
</evidence>
<dbReference type="GO" id="GO:0016491">
    <property type="term" value="F:oxidoreductase activity"/>
    <property type="evidence" value="ECO:0007669"/>
    <property type="project" value="UniProtKB-KW"/>
</dbReference>
<evidence type="ECO:0000256" key="1">
    <source>
        <dbReference type="ARBA" id="ARBA00001974"/>
    </source>
</evidence>
<dbReference type="PANTHER" id="PTHR48105">
    <property type="entry name" value="THIOREDOXIN REDUCTASE 1-RELATED-RELATED"/>
    <property type="match status" value="1"/>
</dbReference>
<dbReference type="Proteomes" id="UP000570010">
    <property type="component" value="Unassembled WGS sequence"/>
</dbReference>
<dbReference type="PRINTS" id="PR00469">
    <property type="entry name" value="PNDRDTASEII"/>
</dbReference>
<dbReference type="InterPro" id="IPR036188">
    <property type="entry name" value="FAD/NAD-bd_sf"/>
</dbReference>
<keyword evidence="3" id="KW-0285">Flavoprotein</keyword>
<keyword evidence="4" id="KW-0560">Oxidoreductase</keyword>
<protein>
    <submittedName>
        <fullName evidence="7">NAD(P)/FAD-dependent oxidoreductase</fullName>
    </submittedName>
</protein>
<comment type="caution">
    <text evidence="7">The sequence shown here is derived from an EMBL/GenBank/DDBJ whole genome shotgun (WGS) entry which is preliminary data.</text>
</comment>
<dbReference type="EMBL" id="JACEIO010000016">
    <property type="protein sequence ID" value="MBA4537163.1"/>
    <property type="molecule type" value="Genomic_DNA"/>
</dbReference>
<organism evidence="7 8">
    <name type="scientific">Bacillus aquiflavi</name>
    <dbReference type="NCBI Taxonomy" id="2672567"/>
    <lineage>
        <taxon>Bacteria</taxon>
        <taxon>Bacillati</taxon>
        <taxon>Bacillota</taxon>
        <taxon>Bacilli</taxon>
        <taxon>Bacillales</taxon>
        <taxon>Bacillaceae</taxon>
        <taxon>Bacillus</taxon>
    </lineage>
</organism>
<evidence type="ECO:0000256" key="3">
    <source>
        <dbReference type="ARBA" id="ARBA00022630"/>
    </source>
</evidence>
<dbReference type="InterPro" id="IPR023753">
    <property type="entry name" value="FAD/NAD-binding_dom"/>
</dbReference>
<dbReference type="InterPro" id="IPR050097">
    <property type="entry name" value="Ferredoxin-NADP_redctase_2"/>
</dbReference>
<dbReference type="Pfam" id="PF07992">
    <property type="entry name" value="Pyr_redox_2"/>
    <property type="match status" value="1"/>
</dbReference>
<sequence>MLDVMIIGGGISGASAALYSTYGKLATAVIDSGKSQIKNVSTIFNYPGIKETSGEELLTNIVYQAQNYGAEWINDHVKSIEREPDYFVMMTTSGQTFESKYVIIATNLHVDLLLDLGIDVTVNEKIPSGKIKKVPNLQDNGLTDIKNLYMTGLLAGVPSQAVIAAGHGAKVAIEIVTKETGQTFMWHDK</sequence>
<comment type="subunit">
    <text evidence="2">Homodimer.</text>
</comment>
<reference evidence="7 8" key="1">
    <citation type="submission" date="2020-02" db="EMBL/GenBank/DDBJ databases">
        <title>Bacillus aquiflavi sp. nov., isolated from yellow water of strong flavor Chinese baijiu in Yibin region of China.</title>
        <authorList>
            <person name="Xie J."/>
        </authorList>
    </citation>
    <scope>NUCLEOTIDE SEQUENCE [LARGE SCALE GENOMIC DNA]</scope>
    <source>
        <strain evidence="7 8">3H-10</strain>
    </source>
</reference>
<evidence type="ECO:0000256" key="4">
    <source>
        <dbReference type="ARBA" id="ARBA00023002"/>
    </source>
</evidence>
<dbReference type="SUPFAM" id="SSF51905">
    <property type="entry name" value="FAD/NAD(P)-binding domain"/>
    <property type="match status" value="1"/>
</dbReference>
<keyword evidence="8" id="KW-1185">Reference proteome</keyword>
<dbReference type="Gene3D" id="3.50.50.60">
    <property type="entry name" value="FAD/NAD(P)-binding domain"/>
    <property type="match status" value="1"/>
</dbReference>
<dbReference type="RefSeq" id="WP_163242846.1">
    <property type="nucleotide sequence ID" value="NZ_JAAIWN010000034.1"/>
</dbReference>